<dbReference type="RefSeq" id="WP_378069580.1">
    <property type="nucleotide sequence ID" value="NZ_JBHSBL010000019.1"/>
</dbReference>
<keyword evidence="3" id="KW-0812">Transmembrane</keyword>
<reference evidence="5" key="1">
    <citation type="journal article" date="2019" name="Int. J. Syst. Evol. Microbiol.">
        <title>The Global Catalogue of Microorganisms (GCM) 10K type strain sequencing project: providing services to taxonomists for standard genome sequencing and annotation.</title>
        <authorList>
            <consortium name="The Broad Institute Genomics Platform"/>
            <consortium name="The Broad Institute Genome Sequencing Center for Infectious Disease"/>
            <person name="Wu L."/>
            <person name="Ma J."/>
        </authorList>
    </citation>
    <scope>NUCLEOTIDE SEQUENCE [LARGE SCALE GENOMIC DNA]</scope>
    <source>
        <strain evidence="5">TBRC 5832</strain>
    </source>
</reference>
<keyword evidence="5" id="KW-1185">Reference proteome</keyword>
<evidence type="ECO:0000256" key="1">
    <source>
        <dbReference type="SAM" id="Coils"/>
    </source>
</evidence>
<comment type="caution">
    <text evidence="4">The sequence shown here is derived from an EMBL/GenBank/DDBJ whole genome shotgun (WGS) entry which is preliminary data.</text>
</comment>
<keyword evidence="1" id="KW-0175">Coiled coil</keyword>
<feature type="compositionally biased region" description="Low complexity" evidence="2">
    <location>
        <begin position="607"/>
        <end position="622"/>
    </location>
</feature>
<evidence type="ECO:0000313" key="4">
    <source>
        <dbReference type="EMBL" id="MFC4068690.1"/>
    </source>
</evidence>
<evidence type="ECO:0000256" key="3">
    <source>
        <dbReference type="SAM" id="Phobius"/>
    </source>
</evidence>
<proteinExistence type="predicted"/>
<feature type="transmembrane region" description="Helical" evidence="3">
    <location>
        <begin position="265"/>
        <end position="285"/>
    </location>
</feature>
<keyword evidence="3" id="KW-0472">Membrane</keyword>
<feature type="region of interest" description="Disordered" evidence="2">
    <location>
        <begin position="603"/>
        <end position="622"/>
    </location>
</feature>
<feature type="transmembrane region" description="Helical" evidence="3">
    <location>
        <begin position="694"/>
        <end position="714"/>
    </location>
</feature>
<accession>A0ABV8IY03</accession>
<evidence type="ECO:0000313" key="5">
    <source>
        <dbReference type="Proteomes" id="UP001595867"/>
    </source>
</evidence>
<protein>
    <submittedName>
        <fullName evidence="4">Uncharacterized protein</fullName>
    </submittedName>
</protein>
<evidence type="ECO:0000256" key="2">
    <source>
        <dbReference type="SAM" id="MobiDB-lite"/>
    </source>
</evidence>
<sequence>MASRSTRSGRRTWYSPAGRPAVALVATVVALFPLVPAAPAAAADVVVLPEGATGTMPAENPAKVSIAIGPAPGADLDSAPITAEVHQVLRNGAPLSAAGLVTATVVTPIPALELTVNTDLLPAPGAYTVRLSLAQGAGKQLITVTLNWPPGQLVAPATLTLQRTLPLLPGDDADISKPRLTVRAGPASRIVGLSDHQVEPDDPQIVVSTPGQGRPLGPGDHVDLPYTVTGGTDPGSVVRTVRLSSPQLSEPVPITFTVVTRRHPGLIAVALILGVLLGLVLRILLPRAAAWRARGQQRRELELQLAGLGSQYPDDGFRAFLGVQQDRLRGARGPAITEVVATVRNDVTARLQSLQAELTALDDRYRSLAEVLRPTWHLPAAFGEDLKAGRAAADAADAAITAGDAGSARDSLDTATDRTADLARRAVTWSTQLGGCLDDLRAAAGDRSKGELGNLLIAVRATEEQIPAAPASDPPTNAELGRLLRQVHITDDLLANLRTRIDAVLAEAATIVGSLRTAGQDVTGVEQAMTQVREAQHRFGTDPITAITAAAPALERLVAAELEAIRQPMKAQPDPAVDQKMGTGDMVGATGDVIDKLRSTGRTKLGSAPAAPATTPPADVAVPASTAPPGVVLAARAPLRDQLRAAPQGILLAVAGAGVLLLQTLAALAVVLLIGYGLFLPGWTGTLQDVTKVVVWAFAIDLSVAGLTALLAPANAL</sequence>
<name>A0ABV8IY03_9ACTN</name>
<dbReference type="EMBL" id="JBHSBL010000019">
    <property type="protein sequence ID" value="MFC4068690.1"/>
    <property type="molecule type" value="Genomic_DNA"/>
</dbReference>
<organism evidence="4 5">
    <name type="scientific">Actinoplanes subglobosus</name>
    <dbReference type="NCBI Taxonomy" id="1547892"/>
    <lineage>
        <taxon>Bacteria</taxon>
        <taxon>Bacillati</taxon>
        <taxon>Actinomycetota</taxon>
        <taxon>Actinomycetes</taxon>
        <taxon>Micromonosporales</taxon>
        <taxon>Micromonosporaceae</taxon>
        <taxon>Actinoplanes</taxon>
    </lineage>
</organism>
<gene>
    <name evidence="4" type="ORF">ACFO0C_27490</name>
</gene>
<dbReference type="Proteomes" id="UP001595867">
    <property type="component" value="Unassembled WGS sequence"/>
</dbReference>
<feature type="transmembrane region" description="Helical" evidence="3">
    <location>
        <begin position="650"/>
        <end position="674"/>
    </location>
</feature>
<keyword evidence="3" id="KW-1133">Transmembrane helix</keyword>
<feature type="coiled-coil region" evidence="1">
    <location>
        <begin position="344"/>
        <end position="371"/>
    </location>
</feature>